<evidence type="ECO:0000313" key="2">
    <source>
        <dbReference type="EMBL" id="PZP56946.1"/>
    </source>
</evidence>
<dbReference type="Proteomes" id="UP000249739">
    <property type="component" value="Unassembled WGS sequence"/>
</dbReference>
<gene>
    <name evidence="2" type="ORF">DI586_02015</name>
</gene>
<feature type="transmembrane region" description="Helical" evidence="1">
    <location>
        <begin position="52"/>
        <end position="83"/>
    </location>
</feature>
<accession>A0A2W5HFL4</accession>
<proteinExistence type="predicted"/>
<keyword evidence="1" id="KW-1133">Transmembrane helix</keyword>
<protein>
    <submittedName>
        <fullName evidence="2">Uncharacterized protein</fullName>
    </submittedName>
</protein>
<dbReference type="AlphaFoldDB" id="A0A2W5HFL4"/>
<keyword evidence="1" id="KW-0812">Transmembrane</keyword>
<organism evidence="2 3">
    <name type="scientific">Micavibrio aeruginosavorus</name>
    <dbReference type="NCBI Taxonomy" id="349221"/>
    <lineage>
        <taxon>Bacteria</taxon>
        <taxon>Pseudomonadati</taxon>
        <taxon>Bdellovibrionota</taxon>
        <taxon>Bdellovibrionia</taxon>
        <taxon>Bdellovibrionales</taxon>
        <taxon>Pseudobdellovibrionaceae</taxon>
        <taxon>Micavibrio</taxon>
    </lineage>
</organism>
<sequence length="156" mass="17529">MQVKFGRIFAETIWASFKALLIMSLLYALAAGIIVSNMNLPSNNVTDSFMGIFVLSLIGALLLMPVLFVFDLLVMAPLIAYIIKKKYIDIKIFIIAGGICSSIFFNIFNLVSNYTFNFTKFIWDGVWFFIAGGLLGYFLYKQIFRISDVGTIEQSG</sequence>
<feature type="transmembrane region" description="Helical" evidence="1">
    <location>
        <begin position="121"/>
        <end position="140"/>
    </location>
</feature>
<dbReference type="EMBL" id="QFOT01000011">
    <property type="protein sequence ID" value="PZP56946.1"/>
    <property type="molecule type" value="Genomic_DNA"/>
</dbReference>
<keyword evidence="1" id="KW-0472">Membrane</keyword>
<evidence type="ECO:0000313" key="3">
    <source>
        <dbReference type="Proteomes" id="UP000249739"/>
    </source>
</evidence>
<feature type="transmembrane region" description="Helical" evidence="1">
    <location>
        <begin position="20"/>
        <end position="40"/>
    </location>
</feature>
<name>A0A2W5HFL4_9BACT</name>
<reference evidence="2 3" key="1">
    <citation type="submission" date="2017-08" db="EMBL/GenBank/DDBJ databases">
        <title>Infants hospitalized years apart are colonized by the same room-sourced microbial strains.</title>
        <authorList>
            <person name="Brooks B."/>
            <person name="Olm M.R."/>
            <person name="Firek B.A."/>
            <person name="Baker R."/>
            <person name="Thomas B.C."/>
            <person name="Morowitz M.J."/>
            <person name="Banfield J.F."/>
        </authorList>
    </citation>
    <scope>NUCLEOTIDE SEQUENCE [LARGE SCALE GENOMIC DNA]</scope>
    <source>
        <strain evidence="2">S2_006_000_R2_64</strain>
    </source>
</reference>
<evidence type="ECO:0000256" key="1">
    <source>
        <dbReference type="SAM" id="Phobius"/>
    </source>
</evidence>
<feature type="transmembrane region" description="Helical" evidence="1">
    <location>
        <begin position="90"/>
        <end position="109"/>
    </location>
</feature>
<comment type="caution">
    <text evidence="2">The sequence shown here is derived from an EMBL/GenBank/DDBJ whole genome shotgun (WGS) entry which is preliminary data.</text>
</comment>